<keyword evidence="3 4" id="KW-0648">Protein biosynthesis</keyword>
<dbReference type="InterPro" id="IPR004374">
    <property type="entry name" value="PrfB"/>
</dbReference>
<dbReference type="Pfam" id="PF00472">
    <property type="entry name" value="RF-1"/>
    <property type="match status" value="1"/>
</dbReference>
<dbReference type="Gene3D" id="1.20.58.410">
    <property type="entry name" value="Release factor"/>
    <property type="match status" value="1"/>
</dbReference>
<name>A0A948RVR8_UNCEI</name>
<comment type="caution">
    <text evidence="7">The sequence shown here is derived from an EMBL/GenBank/DDBJ whole genome shotgun (WGS) entry which is preliminary data.</text>
</comment>
<dbReference type="InterPro" id="IPR045853">
    <property type="entry name" value="Pep_chain_release_fac_I_sf"/>
</dbReference>
<reference evidence="7" key="1">
    <citation type="submission" date="2021-05" db="EMBL/GenBank/DDBJ databases">
        <title>Energy efficiency and biological interactions define the core microbiome of deep oligotrophic groundwater.</title>
        <authorList>
            <person name="Mehrshad M."/>
            <person name="Lopez-Fernandez M."/>
            <person name="Bell E."/>
            <person name="Bernier-Latmani R."/>
            <person name="Bertilsson S."/>
            <person name="Dopson M."/>
        </authorList>
    </citation>
    <scope>NUCLEOTIDE SEQUENCE</scope>
    <source>
        <strain evidence="7">Modern_marine.mb.64</strain>
    </source>
</reference>
<dbReference type="HAMAP" id="MF_00094">
    <property type="entry name" value="Rel_fac_2"/>
    <property type="match status" value="1"/>
</dbReference>
<dbReference type="NCBIfam" id="TIGR00020">
    <property type="entry name" value="prfB"/>
    <property type="match status" value="1"/>
</dbReference>
<dbReference type="Gene3D" id="3.30.70.1660">
    <property type="match status" value="1"/>
</dbReference>
<keyword evidence="4" id="KW-0963">Cytoplasm</keyword>
<keyword evidence="2 4" id="KW-0488">Methylation</keyword>
<accession>A0A948RVR8</accession>
<dbReference type="SUPFAM" id="SSF75620">
    <property type="entry name" value="Release factor"/>
    <property type="match status" value="1"/>
</dbReference>
<dbReference type="InterPro" id="IPR000352">
    <property type="entry name" value="Pep_chain_release_fac_I"/>
</dbReference>
<dbReference type="PANTHER" id="PTHR43116">
    <property type="entry name" value="PEPTIDE CHAIN RELEASE FACTOR 2"/>
    <property type="match status" value="1"/>
</dbReference>
<protein>
    <recommendedName>
        <fullName evidence="4 5">Peptide chain release factor 2</fullName>
        <shortName evidence="4">RF-2</shortName>
    </recommendedName>
</protein>
<organism evidence="7 8">
    <name type="scientific">Eiseniibacteriota bacterium</name>
    <dbReference type="NCBI Taxonomy" id="2212470"/>
    <lineage>
        <taxon>Bacteria</taxon>
        <taxon>Candidatus Eiseniibacteriota</taxon>
    </lineage>
</organism>
<sequence length="375" mass="42690">MSIEVLKIVEAGRERLGSLRGYLDLDKLSEEQKELEKKMGEPGFWDQPQGAQEVMQRMKVLSRLQESWSNLNKRLEDLGVMQDLITEEGGENADLEAELARECSRFQQDLEEYELTTLLDGRFDEGNAIVQIHSGAGGTESQDWAEMLLRLYLRWMERRGYETSVLDYQPGEEAGIKDATVEAKGAYAFGYLKAENGVHRLVRISPFDASKRRHTSFASVYVYPSVDEEIEVEINESDLRVDTYRASGAGGQHVNKTDSAVRITHSPTGIVVQCQSERSQHRNRESAMRILRARLFHHLQEQERKKREVLEASKKDIAWGSQIRSYVFHPYSMVKDHRTGKEIGNVQAVMDGEIDPFIHAWLRSATARAEGGKKG</sequence>
<dbReference type="Proteomes" id="UP000777784">
    <property type="component" value="Unassembled WGS sequence"/>
</dbReference>
<dbReference type="GO" id="GO:0005737">
    <property type="term" value="C:cytoplasm"/>
    <property type="evidence" value="ECO:0007669"/>
    <property type="project" value="UniProtKB-SubCell"/>
</dbReference>
<dbReference type="GO" id="GO:0016149">
    <property type="term" value="F:translation release factor activity, codon specific"/>
    <property type="evidence" value="ECO:0007669"/>
    <property type="project" value="UniProtKB-UniRule"/>
</dbReference>
<dbReference type="Pfam" id="PF03462">
    <property type="entry name" value="PCRF"/>
    <property type="match status" value="1"/>
</dbReference>
<comment type="similarity">
    <text evidence="1 4">Belongs to the prokaryotic/mitochondrial release factor family.</text>
</comment>
<evidence type="ECO:0000256" key="5">
    <source>
        <dbReference type="NCBIfam" id="TIGR00020"/>
    </source>
</evidence>
<gene>
    <name evidence="4 7" type="primary">prfB</name>
    <name evidence="7" type="ORF">KJ970_02890</name>
</gene>
<comment type="function">
    <text evidence="4">Peptide chain release factor 2 directs the termination of translation in response to the peptide chain termination codons UGA and UAA.</text>
</comment>
<dbReference type="SMART" id="SM00937">
    <property type="entry name" value="PCRF"/>
    <property type="match status" value="1"/>
</dbReference>
<evidence type="ECO:0000256" key="3">
    <source>
        <dbReference type="ARBA" id="ARBA00022917"/>
    </source>
</evidence>
<dbReference type="InterPro" id="IPR005139">
    <property type="entry name" value="PCRF"/>
</dbReference>
<evidence type="ECO:0000256" key="1">
    <source>
        <dbReference type="ARBA" id="ARBA00010835"/>
    </source>
</evidence>
<evidence type="ECO:0000313" key="7">
    <source>
        <dbReference type="EMBL" id="MBU2689847.1"/>
    </source>
</evidence>
<evidence type="ECO:0000313" key="8">
    <source>
        <dbReference type="Proteomes" id="UP000777784"/>
    </source>
</evidence>
<dbReference type="AlphaFoldDB" id="A0A948RVR8"/>
<feature type="domain" description="Prokaryotic-type class I peptide chain release factors" evidence="6">
    <location>
        <begin position="245"/>
        <end position="261"/>
    </location>
</feature>
<evidence type="ECO:0000259" key="6">
    <source>
        <dbReference type="PROSITE" id="PS00745"/>
    </source>
</evidence>
<feature type="modified residue" description="N5-methylglutamine" evidence="4">
    <location>
        <position position="252"/>
    </location>
</feature>
<proteinExistence type="inferred from homology"/>
<dbReference type="Gene3D" id="3.30.160.20">
    <property type="match status" value="1"/>
</dbReference>
<evidence type="ECO:0000256" key="4">
    <source>
        <dbReference type="HAMAP-Rule" id="MF_00094"/>
    </source>
</evidence>
<comment type="subcellular location">
    <subcellularLocation>
        <location evidence="4">Cytoplasm</location>
    </subcellularLocation>
</comment>
<dbReference type="EMBL" id="JAHJDP010000018">
    <property type="protein sequence ID" value="MBU2689847.1"/>
    <property type="molecule type" value="Genomic_DNA"/>
</dbReference>
<dbReference type="PANTHER" id="PTHR43116:SF3">
    <property type="entry name" value="CLASS I PEPTIDE CHAIN RELEASE FACTOR"/>
    <property type="match status" value="1"/>
</dbReference>
<comment type="PTM">
    <text evidence="4">Methylated by PrmC. Methylation increases the termination efficiency of RF2.</text>
</comment>
<evidence type="ECO:0000256" key="2">
    <source>
        <dbReference type="ARBA" id="ARBA00022481"/>
    </source>
</evidence>
<dbReference type="FunFam" id="3.30.160.20:FF:000010">
    <property type="entry name" value="Peptide chain release factor 2"/>
    <property type="match status" value="1"/>
</dbReference>
<dbReference type="PROSITE" id="PS00745">
    <property type="entry name" value="RF_PROK_I"/>
    <property type="match status" value="1"/>
</dbReference>